<proteinExistence type="inferred from homology"/>
<dbReference type="Pfam" id="PF08879">
    <property type="entry name" value="WRC"/>
    <property type="match status" value="1"/>
</dbReference>
<keyword evidence="3 4" id="KW-0539">Nucleus</keyword>
<dbReference type="GO" id="GO:0005634">
    <property type="term" value="C:nucleus"/>
    <property type="evidence" value="ECO:0007669"/>
    <property type="project" value="UniProtKB-SubCell"/>
</dbReference>
<organism evidence="9 10">
    <name type="scientific">Papaver atlanticum</name>
    <dbReference type="NCBI Taxonomy" id="357466"/>
    <lineage>
        <taxon>Eukaryota</taxon>
        <taxon>Viridiplantae</taxon>
        <taxon>Streptophyta</taxon>
        <taxon>Embryophyta</taxon>
        <taxon>Tracheophyta</taxon>
        <taxon>Spermatophyta</taxon>
        <taxon>Magnoliopsida</taxon>
        <taxon>Ranunculales</taxon>
        <taxon>Papaveraceae</taxon>
        <taxon>Papaveroideae</taxon>
        <taxon>Papaver</taxon>
    </lineage>
</organism>
<accession>A0AAD4XTZ8</accession>
<dbReference type="Pfam" id="PF08880">
    <property type="entry name" value="QLQ"/>
    <property type="match status" value="1"/>
</dbReference>
<dbReference type="Proteomes" id="UP001202328">
    <property type="component" value="Unassembled WGS sequence"/>
</dbReference>
<dbReference type="InterPro" id="IPR031137">
    <property type="entry name" value="GRF"/>
</dbReference>
<dbReference type="GO" id="GO:0005524">
    <property type="term" value="F:ATP binding"/>
    <property type="evidence" value="ECO:0007669"/>
    <property type="project" value="UniProtKB-UniRule"/>
</dbReference>
<comment type="function">
    <text evidence="5">Transcription activator.</text>
</comment>
<feature type="domain" description="WRC" evidence="8">
    <location>
        <begin position="129"/>
        <end position="173"/>
    </location>
</feature>
<sequence length="246" mass="26925">MEEVAQAPPSMTARFTDSGSMEGEKSILTLPPPLPPAETNTKGLLQLDLELGPRLMTNGKSVFTFLQLQEFEHQALIYKHMAAGVPVPFHLVVPIWKSLASSFGSLHSGLYPSFMGCKGIYFDYKNSMEPEPGRCRRTDGKKWRCSKDVVPEQKYCERHMHRGRNRSRKPVEIPYQNASSSSSTANANGNTGLSISIPLQLMANNNSNSTTTSISNNNTLTGTAAALDFSPKSVLQNGGNNCKNES</sequence>
<dbReference type="PANTHER" id="PTHR31602:SF81">
    <property type="entry name" value="GROWTH-REGULATING FACTOR 9"/>
    <property type="match status" value="1"/>
</dbReference>
<comment type="subcellular location">
    <subcellularLocation>
        <location evidence="1 4 5">Nucleus</location>
    </subcellularLocation>
</comment>
<gene>
    <name evidence="9" type="ORF">MKW98_006627</name>
</gene>
<dbReference type="InterPro" id="IPR014978">
    <property type="entry name" value="Gln-Leu-Gln_QLQ"/>
</dbReference>
<evidence type="ECO:0000259" key="7">
    <source>
        <dbReference type="PROSITE" id="PS51666"/>
    </source>
</evidence>
<evidence type="ECO:0000256" key="2">
    <source>
        <dbReference type="ARBA" id="ARBA00008122"/>
    </source>
</evidence>
<dbReference type="EMBL" id="JAJJMB010004055">
    <property type="protein sequence ID" value="KAI3944466.1"/>
    <property type="molecule type" value="Genomic_DNA"/>
</dbReference>
<evidence type="ECO:0000256" key="3">
    <source>
        <dbReference type="ARBA" id="ARBA00023242"/>
    </source>
</evidence>
<comment type="domain">
    <text evidence="5">The QLQ domain and WRC domain may be involved in protein-protein interaction and DNA-binding, respectively.</text>
</comment>
<dbReference type="GO" id="GO:0006355">
    <property type="term" value="P:regulation of DNA-templated transcription"/>
    <property type="evidence" value="ECO:0007669"/>
    <property type="project" value="InterPro"/>
</dbReference>
<feature type="compositionally biased region" description="Low complexity" evidence="6">
    <location>
        <begin position="177"/>
        <end position="189"/>
    </location>
</feature>
<evidence type="ECO:0000256" key="1">
    <source>
        <dbReference type="ARBA" id="ARBA00004123"/>
    </source>
</evidence>
<dbReference type="PROSITE" id="PS51666">
    <property type="entry name" value="QLQ"/>
    <property type="match status" value="1"/>
</dbReference>
<reference evidence="9" key="1">
    <citation type="submission" date="2022-04" db="EMBL/GenBank/DDBJ databases">
        <title>A functionally conserved STORR gene fusion in Papaver species that diverged 16.8 million years ago.</title>
        <authorList>
            <person name="Catania T."/>
        </authorList>
    </citation>
    <scope>NUCLEOTIDE SEQUENCE</scope>
    <source>
        <strain evidence="9">S-188037</strain>
    </source>
</reference>
<dbReference type="AlphaFoldDB" id="A0AAD4XTZ8"/>
<evidence type="ECO:0000256" key="4">
    <source>
        <dbReference type="PROSITE-ProRule" id="PRU01002"/>
    </source>
</evidence>
<feature type="short sequence motif" description="Bipartite nuclear localization signal" evidence="4">
    <location>
        <begin position="134"/>
        <end position="144"/>
    </location>
</feature>
<protein>
    <recommendedName>
        <fullName evidence="5">Growth-regulating factor</fullName>
    </recommendedName>
</protein>
<dbReference type="SMART" id="SM00951">
    <property type="entry name" value="QLQ"/>
    <property type="match status" value="1"/>
</dbReference>
<keyword evidence="5" id="KW-0010">Activator</keyword>
<name>A0AAD4XTZ8_9MAGN</name>
<evidence type="ECO:0000313" key="9">
    <source>
        <dbReference type="EMBL" id="KAI3944466.1"/>
    </source>
</evidence>
<dbReference type="PROSITE" id="PS51667">
    <property type="entry name" value="WRC"/>
    <property type="match status" value="1"/>
</dbReference>
<evidence type="ECO:0000256" key="5">
    <source>
        <dbReference type="RuleBase" id="RU367127"/>
    </source>
</evidence>
<comment type="caution">
    <text evidence="9">The sequence shown here is derived from an EMBL/GenBank/DDBJ whole genome shotgun (WGS) entry which is preliminary data.</text>
</comment>
<evidence type="ECO:0000313" key="10">
    <source>
        <dbReference type="Proteomes" id="UP001202328"/>
    </source>
</evidence>
<dbReference type="PANTHER" id="PTHR31602">
    <property type="entry name" value="GROWTH-REGULATING FACTOR 5"/>
    <property type="match status" value="1"/>
</dbReference>
<keyword evidence="5" id="KW-0805">Transcription regulation</keyword>
<comment type="similarity">
    <text evidence="2 5">Belongs to the GRF family.</text>
</comment>
<dbReference type="GO" id="GO:0032502">
    <property type="term" value="P:developmental process"/>
    <property type="evidence" value="ECO:0007669"/>
    <property type="project" value="InterPro"/>
</dbReference>
<keyword evidence="5" id="KW-0804">Transcription</keyword>
<dbReference type="InterPro" id="IPR014977">
    <property type="entry name" value="WRC_dom"/>
</dbReference>
<evidence type="ECO:0000256" key="6">
    <source>
        <dbReference type="SAM" id="MobiDB-lite"/>
    </source>
</evidence>
<evidence type="ECO:0000259" key="8">
    <source>
        <dbReference type="PROSITE" id="PS51667"/>
    </source>
</evidence>
<feature type="region of interest" description="Disordered" evidence="6">
    <location>
        <begin position="161"/>
        <end position="189"/>
    </location>
</feature>
<keyword evidence="10" id="KW-1185">Reference proteome</keyword>
<feature type="short sequence motif" description="Bipartite nuclear localization signal" evidence="4">
    <location>
        <begin position="162"/>
        <end position="169"/>
    </location>
</feature>
<dbReference type="GO" id="GO:0006351">
    <property type="term" value="P:DNA-templated transcription"/>
    <property type="evidence" value="ECO:0007669"/>
    <property type="project" value="UniProtKB-UniRule"/>
</dbReference>
<feature type="domain" description="QLQ" evidence="7">
    <location>
        <begin position="62"/>
        <end position="97"/>
    </location>
</feature>